<evidence type="ECO:0000313" key="2">
    <source>
        <dbReference type="Proteomes" id="UP000178168"/>
    </source>
</evidence>
<organism evidence="1 2">
    <name type="scientific">Candidatus Yonathbacteria bacterium RIFOXYD1_FULL_52_36</name>
    <dbReference type="NCBI Taxonomy" id="1802730"/>
    <lineage>
        <taxon>Bacteria</taxon>
        <taxon>Candidatus Yonathiibacteriota</taxon>
    </lineage>
</organism>
<accession>A0A1G2SIE7</accession>
<reference evidence="1 2" key="1">
    <citation type="journal article" date="2016" name="Nat. Commun.">
        <title>Thousands of microbial genomes shed light on interconnected biogeochemical processes in an aquifer system.</title>
        <authorList>
            <person name="Anantharaman K."/>
            <person name="Brown C.T."/>
            <person name="Hug L.A."/>
            <person name="Sharon I."/>
            <person name="Castelle C.J."/>
            <person name="Probst A.J."/>
            <person name="Thomas B.C."/>
            <person name="Singh A."/>
            <person name="Wilkins M.J."/>
            <person name="Karaoz U."/>
            <person name="Brodie E.L."/>
            <person name="Williams K.H."/>
            <person name="Hubbard S.S."/>
            <person name="Banfield J.F."/>
        </authorList>
    </citation>
    <scope>NUCLEOTIDE SEQUENCE [LARGE SCALE GENOMIC DNA]</scope>
</reference>
<gene>
    <name evidence="1" type="ORF">A2591_00810</name>
</gene>
<sequence>MQVLTNLDGKNPKHAGEPDYLTYQLLVSVLIGIGEEIKVVFRSTSRDDTSYEIFDGAGTQVGERRMKYATNRLHTPLVDDLNVLLEEYGVNISYDDFKDIAGRAVRICESRFGNGNSDGDVIVTIH</sequence>
<dbReference type="EMBL" id="MHUZ01000034">
    <property type="protein sequence ID" value="OHA84853.1"/>
    <property type="molecule type" value="Genomic_DNA"/>
</dbReference>
<evidence type="ECO:0000313" key="1">
    <source>
        <dbReference type="EMBL" id="OHA84853.1"/>
    </source>
</evidence>
<name>A0A1G2SIE7_9BACT</name>
<dbReference type="AlphaFoldDB" id="A0A1G2SIE7"/>
<proteinExistence type="predicted"/>
<comment type="caution">
    <text evidence="1">The sequence shown here is derived from an EMBL/GenBank/DDBJ whole genome shotgun (WGS) entry which is preliminary data.</text>
</comment>
<protein>
    <submittedName>
        <fullName evidence="1">Uncharacterized protein</fullName>
    </submittedName>
</protein>
<dbReference type="Proteomes" id="UP000178168">
    <property type="component" value="Unassembled WGS sequence"/>
</dbReference>